<sequence>MRHSSSFPLDYVFVLQLLIIESCLKLLYICSSQNMKTTSKTTVKCTVENNGFIIKMQILQE</sequence>
<gene>
    <name evidence="2" type="ORF">DICVIV_01922</name>
</gene>
<dbReference type="EMBL" id="KN716174">
    <property type="protein sequence ID" value="KJH51941.1"/>
    <property type="molecule type" value="Genomic_DNA"/>
</dbReference>
<feature type="transmembrane region" description="Helical" evidence="1">
    <location>
        <begin position="12"/>
        <end position="30"/>
    </location>
</feature>
<dbReference type="AlphaFoldDB" id="A0A0D8YBK7"/>
<proteinExistence type="predicted"/>
<evidence type="ECO:0000313" key="2">
    <source>
        <dbReference type="EMBL" id="KJH51941.1"/>
    </source>
</evidence>
<reference evidence="3" key="2">
    <citation type="journal article" date="2016" name="Sci. Rep.">
        <title>Dictyocaulus viviparus genome, variome and transcriptome elucidate lungworm biology and support future intervention.</title>
        <authorList>
            <person name="McNulty S.N."/>
            <person name="Strube C."/>
            <person name="Rosa B.A."/>
            <person name="Martin J.C."/>
            <person name="Tyagi R."/>
            <person name="Choi Y.J."/>
            <person name="Wang Q."/>
            <person name="Hallsworth Pepin K."/>
            <person name="Zhang X."/>
            <person name="Ozersky P."/>
            <person name="Wilson R.K."/>
            <person name="Sternberg P.W."/>
            <person name="Gasser R.B."/>
            <person name="Mitreva M."/>
        </authorList>
    </citation>
    <scope>NUCLEOTIDE SEQUENCE [LARGE SCALE GENOMIC DNA]</scope>
    <source>
        <strain evidence="3">HannoverDv2000</strain>
    </source>
</reference>
<keyword evidence="1" id="KW-0812">Transmembrane</keyword>
<organism evidence="2 3">
    <name type="scientific">Dictyocaulus viviparus</name>
    <name type="common">Bovine lungworm</name>
    <dbReference type="NCBI Taxonomy" id="29172"/>
    <lineage>
        <taxon>Eukaryota</taxon>
        <taxon>Metazoa</taxon>
        <taxon>Ecdysozoa</taxon>
        <taxon>Nematoda</taxon>
        <taxon>Chromadorea</taxon>
        <taxon>Rhabditida</taxon>
        <taxon>Rhabditina</taxon>
        <taxon>Rhabditomorpha</taxon>
        <taxon>Strongyloidea</taxon>
        <taxon>Metastrongylidae</taxon>
        <taxon>Dictyocaulus</taxon>
    </lineage>
</organism>
<keyword evidence="1" id="KW-1133">Transmembrane helix</keyword>
<evidence type="ECO:0000256" key="1">
    <source>
        <dbReference type="SAM" id="Phobius"/>
    </source>
</evidence>
<accession>A0A0D8YBK7</accession>
<dbReference type="Proteomes" id="UP000053766">
    <property type="component" value="Unassembled WGS sequence"/>
</dbReference>
<evidence type="ECO:0000313" key="3">
    <source>
        <dbReference type="Proteomes" id="UP000053766"/>
    </source>
</evidence>
<keyword evidence="1" id="KW-0472">Membrane</keyword>
<protein>
    <submittedName>
        <fullName evidence="2">Uncharacterized protein</fullName>
    </submittedName>
</protein>
<name>A0A0D8YBK7_DICVI</name>
<keyword evidence="3" id="KW-1185">Reference proteome</keyword>
<reference evidence="2 3" key="1">
    <citation type="submission" date="2013-11" db="EMBL/GenBank/DDBJ databases">
        <title>Draft genome of the bovine lungworm Dictyocaulus viviparus.</title>
        <authorList>
            <person name="Mitreva M."/>
        </authorList>
    </citation>
    <scope>NUCLEOTIDE SEQUENCE [LARGE SCALE GENOMIC DNA]</scope>
    <source>
        <strain evidence="2 3">HannoverDv2000</strain>
    </source>
</reference>